<reference evidence="9" key="2">
    <citation type="submission" date="2016-06" db="UniProtKB">
        <authorList>
            <consortium name="WormBaseParasite"/>
        </authorList>
    </citation>
    <scope>IDENTIFICATION</scope>
</reference>
<accession>A0A183BTL2</accession>
<evidence type="ECO:0000256" key="3">
    <source>
        <dbReference type="ARBA" id="ARBA00005582"/>
    </source>
</evidence>
<dbReference type="WBParaSite" id="GPLIN_000394800">
    <property type="protein sequence ID" value="GPLIN_000394800"/>
    <property type="gene ID" value="GPLIN_000394800"/>
</dbReference>
<keyword evidence="6" id="KW-0460">Magnesium</keyword>
<evidence type="ECO:0000256" key="1">
    <source>
        <dbReference type="ARBA" id="ARBA00001936"/>
    </source>
</evidence>
<organism evidence="8 9">
    <name type="scientific">Globodera pallida</name>
    <name type="common">Potato cyst nematode worm</name>
    <name type="synonym">Heterodera pallida</name>
    <dbReference type="NCBI Taxonomy" id="36090"/>
    <lineage>
        <taxon>Eukaryota</taxon>
        <taxon>Metazoa</taxon>
        <taxon>Ecdysozoa</taxon>
        <taxon>Nematoda</taxon>
        <taxon>Chromadorea</taxon>
        <taxon>Rhabditida</taxon>
        <taxon>Tylenchina</taxon>
        <taxon>Tylenchomorpha</taxon>
        <taxon>Tylenchoidea</taxon>
        <taxon>Heteroderidae</taxon>
        <taxon>Heteroderinae</taxon>
        <taxon>Globodera</taxon>
    </lineage>
</organism>
<dbReference type="GO" id="GO:0005739">
    <property type="term" value="C:mitochondrion"/>
    <property type="evidence" value="ECO:0007669"/>
    <property type="project" value="TreeGrafter"/>
</dbReference>
<dbReference type="GO" id="GO:0046872">
    <property type="term" value="F:metal ion binding"/>
    <property type="evidence" value="ECO:0007669"/>
    <property type="project" value="UniProtKB-KW"/>
</dbReference>
<dbReference type="AlphaFoldDB" id="A0A183BTL2"/>
<evidence type="ECO:0000256" key="6">
    <source>
        <dbReference type="ARBA" id="ARBA00022842"/>
    </source>
</evidence>
<evidence type="ECO:0000313" key="8">
    <source>
        <dbReference type="Proteomes" id="UP000050741"/>
    </source>
</evidence>
<proteinExistence type="inferred from homology"/>
<comment type="similarity">
    <text evidence="3">Belongs to the Nudix hydrolase family.</text>
</comment>
<evidence type="ECO:0000256" key="5">
    <source>
        <dbReference type="ARBA" id="ARBA00022801"/>
    </source>
</evidence>
<keyword evidence="8" id="KW-1185">Reference proteome</keyword>
<dbReference type="PANTHER" id="PTHR12318:SF0">
    <property type="entry name" value="ACYL-COENZYME A DIPHOSPHATASE NUDT19"/>
    <property type="match status" value="1"/>
</dbReference>
<dbReference type="Gene3D" id="3.90.79.10">
    <property type="entry name" value="Nucleoside Triphosphate Pyrophosphohydrolase"/>
    <property type="match status" value="1"/>
</dbReference>
<evidence type="ECO:0000256" key="2">
    <source>
        <dbReference type="ARBA" id="ARBA00001946"/>
    </source>
</evidence>
<dbReference type="PANTHER" id="PTHR12318">
    <property type="entry name" value="TESTOSTERONE-REGULATED PROTEIN RP2"/>
    <property type="match status" value="1"/>
</dbReference>
<name>A0A183BTL2_GLOPA</name>
<dbReference type="InterPro" id="IPR039121">
    <property type="entry name" value="NUDT19"/>
</dbReference>
<sequence length="153" mass="17193">MLRRGPGAKFMPNSLVFPGGVLDESDLRFPREKTDFADGEVCGKRSPICLGLDDDVALRVCAIRELFEEGGLLPVVEGDKPFLANAEGDVHLAEWRRKIMAEPESFAQLFHNRFRMSVSSLMPWSNWLTPLASRSGPRQETQIKSLQMFILTV</sequence>
<evidence type="ECO:0000256" key="7">
    <source>
        <dbReference type="ARBA" id="ARBA00023211"/>
    </source>
</evidence>
<evidence type="ECO:0000313" key="9">
    <source>
        <dbReference type="WBParaSite" id="GPLIN_000394800"/>
    </source>
</evidence>
<comment type="cofactor">
    <cofactor evidence="1">
        <name>Mn(2+)</name>
        <dbReference type="ChEBI" id="CHEBI:29035"/>
    </cofactor>
</comment>
<reference evidence="8" key="1">
    <citation type="submission" date="2014-05" db="EMBL/GenBank/DDBJ databases">
        <title>The genome and life-stage specific transcriptomes of Globodera pallida elucidate key aspects of plant parasitism by a cyst nematode.</title>
        <authorList>
            <person name="Cotton J.A."/>
            <person name="Lilley C.J."/>
            <person name="Jones L.M."/>
            <person name="Kikuchi T."/>
            <person name="Reid A.J."/>
            <person name="Thorpe P."/>
            <person name="Tsai I.J."/>
            <person name="Beasley H."/>
            <person name="Blok V."/>
            <person name="Cock P.J.A."/>
            <person name="Van den Akker S.E."/>
            <person name="Holroyd N."/>
            <person name="Hunt M."/>
            <person name="Mantelin S."/>
            <person name="Naghra H."/>
            <person name="Pain A."/>
            <person name="Palomares-Rius J.E."/>
            <person name="Zarowiecki M."/>
            <person name="Berriman M."/>
            <person name="Jones J.T."/>
            <person name="Urwin P.E."/>
        </authorList>
    </citation>
    <scope>NUCLEOTIDE SEQUENCE [LARGE SCALE GENOMIC DNA]</scope>
    <source>
        <strain evidence="8">Lindley</strain>
    </source>
</reference>
<protein>
    <submittedName>
        <fullName evidence="9">Nudix hydrolase domain-containing protein</fullName>
    </submittedName>
</protein>
<dbReference type="GO" id="GO:0016818">
    <property type="term" value="F:hydrolase activity, acting on acid anhydrides, in phosphorus-containing anhydrides"/>
    <property type="evidence" value="ECO:0007669"/>
    <property type="project" value="InterPro"/>
</dbReference>
<keyword evidence="4" id="KW-0479">Metal-binding</keyword>
<keyword evidence="5" id="KW-0378">Hydrolase</keyword>
<keyword evidence="7" id="KW-0464">Manganese</keyword>
<comment type="cofactor">
    <cofactor evidence="2">
        <name>Mg(2+)</name>
        <dbReference type="ChEBI" id="CHEBI:18420"/>
    </cofactor>
</comment>
<dbReference type="Proteomes" id="UP000050741">
    <property type="component" value="Unassembled WGS sequence"/>
</dbReference>
<evidence type="ECO:0000256" key="4">
    <source>
        <dbReference type="ARBA" id="ARBA00022723"/>
    </source>
</evidence>